<dbReference type="PANTHER" id="PTHR24147">
    <property type="entry name" value="ANKYRIN REPEAT DOMAIN 36-RELATED"/>
    <property type="match status" value="1"/>
</dbReference>
<organism evidence="4 5">
    <name type="scientific">Camelus dromedarius</name>
    <name type="common">Dromedary</name>
    <name type="synonym">Arabian camel</name>
    <dbReference type="NCBI Taxonomy" id="9838"/>
    <lineage>
        <taxon>Eukaryota</taxon>
        <taxon>Metazoa</taxon>
        <taxon>Chordata</taxon>
        <taxon>Craniata</taxon>
        <taxon>Vertebrata</taxon>
        <taxon>Euteleostomi</taxon>
        <taxon>Mammalia</taxon>
        <taxon>Eutheria</taxon>
        <taxon>Laurasiatheria</taxon>
        <taxon>Artiodactyla</taxon>
        <taxon>Tylopoda</taxon>
        <taxon>Camelidae</taxon>
        <taxon>Camelus</taxon>
    </lineage>
</organism>
<dbReference type="Proteomes" id="UP000299084">
    <property type="component" value="Unassembled WGS sequence"/>
</dbReference>
<dbReference type="InterPro" id="IPR039497">
    <property type="entry name" value="CC144C-like_CC_dom"/>
</dbReference>
<dbReference type="Pfam" id="PF14915">
    <property type="entry name" value="CCDC144C"/>
    <property type="match status" value="1"/>
</dbReference>
<proteinExistence type="predicted"/>
<dbReference type="EMBL" id="JWIN03000035">
    <property type="protein sequence ID" value="KAB1253867.1"/>
    <property type="molecule type" value="Genomic_DNA"/>
</dbReference>
<evidence type="ECO:0000259" key="3">
    <source>
        <dbReference type="Pfam" id="PF14915"/>
    </source>
</evidence>
<protein>
    <submittedName>
        <fullName evidence="4">Ankyrin repeat domain-containing protein 26</fullName>
    </submittedName>
</protein>
<feature type="compositionally biased region" description="Basic and acidic residues" evidence="2">
    <location>
        <begin position="1"/>
        <end position="12"/>
    </location>
</feature>
<accession>A0A5N4C4T7</accession>
<evidence type="ECO:0000313" key="4">
    <source>
        <dbReference type="EMBL" id="KAB1253867.1"/>
    </source>
</evidence>
<dbReference type="AlphaFoldDB" id="A0A5N4C4T7"/>
<comment type="caution">
    <text evidence="4">The sequence shown here is derived from an EMBL/GenBank/DDBJ whole genome shotgun (WGS) entry which is preliminary data.</text>
</comment>
<dbReference type="PANTHER" id="PTHR24147:SF60">
    <property type="entry name" value="ANKYRIN REPEAT DOMAIN-CONTAINING PROTEIN 26-RELATED"/>
    <property type="match status" value="1"/>
</dbReference>
<evidence type="ECO:0000313" key="5">
    <source>
        <dbReference type="Proteomes" id="UP000299084"/>
    </source>
</evidence>
<reference evidence="4 5" key="1">
    <citation type="journal article" date="2019" name="Mol. Ecol. Resour.">
        <title>Improving Illumina assemblies with Hi-C and long reads: an example with the North African dromedary.</title>
        <authorList>
            <person name="Elbers J.P."/>
            <person name="Rogers M.F."/>
            <person name="Perelman P.L."/>
            <person name="Proskuryakova A.A."/>
            <person name="Serdyukova N.A."/>
            <person name="Johnson W.E."/>
            <person name="Horin P."/>
            <person name="Corander J."/>
            <person name="Murphy D."/>
            <person name="Burger P.A."/>
        </authorList>
    </citation>
    <scope>NUCLEOTIDE SEQUENCE [LARGE SCALE GENOMIC DNA]</scope>
    <source>
        <strain evidence="4">Drom800</strain>
        <tissue evidence="4">Blood</tissue>
    </source>
</reference>
<evidence type="ECO:0000256" key="1">
    <source>
        <dbReference type="ARBA" id="ARBA00023054"/>
    </source>
</evidence>
<feature type="region of interest" description="Disordered" evidence="2">
    <location>
        <begin position="1"/>
        <end position="25"/>
    </location>
</feature>
<keyword evidence="5" id="KW-1185">Reference proteome</keyword>
<sequence length="172" mass="19917">MNFEVSDPKDNGEVLPPQLSEAESQFHGPEIELHPRRDALRPVTVLECVHRDQSQAQCSKKEIEPLYRHKQGKVNKYSGKQASLEDRLCELQSENMLLRQQLEVAQNEAKSKKTINIPEPFPDHTSKAAHKQLLMLEDRSKQSINDCKCVKDRMYQYETDRAEMQVSTQKQN</sequence>
<gene>
    <name evidence="4" type="ORF">Cadr_000026852</name>
</gene>
<keyword evidence="1" id="KW-0175">Coiled coil</keyword>
<feature type="domain" description="CCDC144C-like coiled-coil" evidence="3">
    <location>
        <begin position="1"/>
        <end position="168"/>
    </location>
</feature>
<name>A0A5N4C4T7_CAMDR</name>
<evidence type="ECO:0000256" key="2">
    <source>
        <dbReference type="SAM" id="MobiDB-lite"/>
    </source>
</evidence>
<dbReference type="InterPro" id="IPR050657">
    <property type="entry name" value="Ankyrin_repeat_domain"/>
</dbReference>